<dbReference type="SUPFAM" id="SSF52317">
    <property type="entry name" value="Class I glutamine amidotransferase-like"/>
    <property type="match status" value="1"/>
</dbReference>
<organism evidence="2">
    <name type="scientific">Solibacter usitatus (strain Ellin6076)</name>
    <dbReference type="NCBI Taxonomy" id="234267"/>
    <lineage>
        <taxon>Bacteria</taxon>
        <taxon>Pseudomonadati</taxon>
        <taxon>Acidobacteriota</taxon>
        <taxon>Terriglobia</taxon>
        <taxon>Bryobacterales</taxon>
        <taxon>Solibacteraceae</taxon>
        <taxon>Candidatus Solibacter</taxon>
    </lineage>
</organism>
<dbReference type="PANTHER" id="PTHR43130:SF2">
    <property type="entry name" value="DJ-1_PFPI DOMAIN-CONTAINING PROTEIN"/>
    <property type="match status" value="1"/>
</dbReference>
<proteinExistence type="predicted"/>
<dbReference type="eggNOG" id="COG0693">
    <property type="taxonomic scope" value="Bacteria"/>
</dbReference>
<dbReference type="OrthoDB" id="6382410at2"/>
<dbReference type="EMBL" id="CP000473">
    <property type="protein sequence ID" value="ABJ87671.1"/>
    <property type="molecule type" value="Genomic_DNA"/>
</dbReference>
<gene>
    <name evidence="2" type="ordered locus">Acid_6750</name>
</gene>
<evidence type="ECO:0000313" key="2">
    <source>
        <dbReference type="EMBL" id="ABJ87671.1"/>
    </source>
</evidence>
<reference evidence="2" key="1">
    <citation type="submission" date="2006-10" db="EMBL/GenBank/DDBJ databases">
        <title>Complete sequence of Solibacter usitatus Ellin6076.</title>
        <authorList>
            <consortium name="US DOE Joint Genome Institute"/>
            <person name="Copeland A."/>
            <person name="Lucas S."/>
            <person name="Lapidus A."/>
            <person name="Barry K."/>
            <person name="Detter J.C."/>
            <person name="Glavina del Rio T."/>
            <person name="Hammon N."/>
            <person name="Israni S."/>
            <person name="Dalin E."/>
            <person name="Tice H."/>
            <person name="Pitluck S."/>
            <person name="Thompson L.S."/>
            <person name="Brettin T."/>
            <person name="Bruce D."/>
            <person name="Han C."/>
            <person name="Tapia R."/>
            <person name="Gilna P."/>
            <person name="Schmutz J."/>
            <person name="Larimer F."/>
            <person name="Land M."/>
            <person name="Hauser L."/>
            <person name="Kyrpides N."/>
            <person name="Mikhailova N."/>
            <person name="Janssen P.H."/>
            <person name="Kuske C.R."/>
            <person name="Richardson P."/>
        </authorList>
    </citation>
    <scope>NUCLEOTIDE SEQUENCE</scope>
    <source>
        <strain evidence="2">Ellin6076</strain>
    </source>
</reference>
<dbReference type="GO" id="GO:0006355">
    <property type="term" value="P:regulation of DNA-templated transcription"/>
    <property type="evidence" value="ECO:0007669"/>
    <property type="project" value="TreeGrafter"/>
</dbReference>
<feature type="domain" description="DJ-1/PfpI" evidence="1">
    <location>
        <begin position="3"/>
        <end position="162"/>
    </location>
</feature>
<dbReference type="Gene3D" id="3.40.50.880">
    <property type="match status" value="1"/>
</dbReference>
<dbReference type="InParanoid" id="Q01RP9"/>
<dbReference type="InterPro" id="IPR029062">
    <property type="entry name" value="Class_I_gatase-like"/>
</dbReference>
<dbReference type="InterPro" id="IPR002818">
    <property type="entry name" value="DJ-1/PfpI"/>
</dbReference>
<dbReference type="InterPro" id="IPR052158">
    <property type="entry name" value="INH-QAR"/>
</dbReference>
<name>Q01RP9_SOLUE</name>
<dbReference type="Pfam" id="PF01965">
    <property type="entry name" value="DJ-1_PfpI"/>
    <property type="match status" value="1"/>
</dbReference>
<evidence type="ECO:0000259" key="1">
    <source>
        <dbReference type="Pfam" id="PF01965"/>
    </source>
</evidence>
<dbReference type="PANTHER" id="PTHR43130">
    <property type="entry name" value="ARAC-FAMILY TRANSCRIPTIONAL REGULATOR"/>
    <property type="match status" value="1"/>
</dbReference>
<dbReference type="STRING" id="234267.Acid_6750"/>
<accession>Q01RP9</accession>
<sequence>MEASIITFDDFTDIDVFFLWDLLNRVREPGCRIRILGESATHRSSTGIEIPMHGHISESAGCDVVLFSSGIGTRRKRVDPAFLSEFRLDPERQLIGSMCSGALLLAALGLLDGKSATTYPTSRDLLASTGVRVVERPFVREGNVATAAGCLAAQYLAGWVIEEKFGAAKREEVLRSIMPVGEGLFFDDAERIAAAYATQASST</sequence>
<dbReference type="HOGENOM" id="CLU_088252_0_0_0"/>
<dbReference type="KEGG" id="sus:Acid_6750"/>
<protein>
    <submittedName>
        <fullName evidence="2">ThiJ/PfpI domain protein</fullName>
    </submittedName>
</protein>
<dbReference type="AlphaFoldDB" id="Q01RP9"/>